<protein>
    <submittedName>
        <fullName evidence="1">Uncharacterized protein</fullName>
    </submittedName>
</protein>
<organism evidence="1 2">
    <name type="scientific">Rhizopogon vinicolor AM-OR11-026</name>
    <dbReference type="NCBI Taxonomy" id="1314800"/>
    <lineage>
        <taxon>Eukaryota</taxon>
        <taxon>Fungi</taxon>
        <taxon>Dikarya</taxon>
        <taxon>Basidiomycota</taxon>
        <taxon>Agaricomycotina</taxon>
        <taxon>Agaricomycetes</taxon>
        <taxon>Agaricomycetidae</taxon>
        <taxon>Boletales</taxon>
        <taxon>Suillineae</taxon>
        <taxon>Rhizopogonaceae</taxon>
        <taxon>Rhizopogon</taxon>
    </lineage>
</organism>
<evidence type="ECO:0000313" key="1">
    <source>
        <dbReference type="EMBL" id="OAX33389.1"/>
    </source>
</evidence>
<dbReference type="SUPFAM" id="SSF50998">
    <property type="entry name" value="Quinoprotein alcohol dehydrogenase-like"/>
    <property type="match status" value="1"/>
</dbReference>
<reference evidence="1 2" key="1">
    <citation type="submission" date="2016-06" db="EMBL/GenBank/DDBJ databases">
        <title>Comparative genomics of the ectomycorrhizal sister species Rhizopogon vinicolor and Rhizopogon vesiculosus (Basidiomycota: Boletales) reveals a divergence of the mating type B locus.</title>
        <authorList>
            <consortium name="DOE Joint Genome Institute"/>
            <person name="Mujic A.B."/>
            <person name="Kuo A."/>
            <person name="Tritt A."/>
            <person name="Lipzen A."/>
            <person name="Chen C."/>
            <person name="Johnson J."/>
            <person name="Sharma A."/>
            <person name="Barry K."/>
            <person name="Grigoriev I.V."/>
            <person name="Spatafora J.W."/>
        </authorList>
    </citation>
    <scope>NUCLEOTIDE SEQUENCE [LARGE SCALE GENOMIC DNA]</scope>
    <source>
        <strain evidence="1 2">AM-OR11-026</strain>
    </source>
</reference>
<dbReference type="InterPro" id="IPR011047">
    <property type="entry name" value="Quinoprotein_ADH-like_sf"/>
</dbReference>
<dbReference type="Proteomes" id="UP000092154">
    <property type="component" value="Unassembled WGS sequence"/>
</dbReference>
<dbReference type="OrthoDB" id="10251741at2759"/>
<dbReference type="Gene3D" id="2.130.10.10">
    <property type="entry name" value="YVTN repeat-like/Quinoprotein amine dehydrogenase"/>
    <property type="match status" value="1"/>
</dbReference>
<dbReference type="EMBL" id="KV448778">
    <property type="protein sequence ID" value="OAX33389.1"/>
    <property type="molecule type" value="Genomic_DNA"/>
</dbReference>
<proteinExistence type="predicted"/>
<dbReference type="InParanoid" id="A0A1B7MLD3"/>
<sequence>MAIISEGHEPPVADDDDRTFIPPTNREIRVVPVSRDGRCVINAGGHPHRDPTCGELEAREVETRIMKRFEGHPQAIAYIGISADMHIWDLDTGKLQVAGPFDVLDSERQTIVAAFTFKLDDDTKTIYEFDALTLGTVGAQFEVHTKVVTALALSSDCARLASATADLTIKLLMVGRPGRATAKWLGLWPGKAVAEGSGAVPDRITREDIRVIDMLKTVALRMEEW</sequence>
<name>A0A1B7MLD3_9AGAM</name>
<dbReference type="InterPro" id="IPR015943">
    <property type="entry name" value="WD40/YVTN_repeat-like_dom_sf"/>
</dbReference>
<gene>
    <name evidence="1" type="ORF">K503DRAFT_859820</name>
</gene>
<keyword evidence="2" id="KW-1185">Reference proteome</keyword>
<accession>A0A1B7MLD3</accession>
<dbReference type="AlphaFoldDB" id="A0A1B7MLD3"/>
<evidence type="ECO:0000313" key="2">
    <source>
        <dbReference type="Proteomes" id="UP000092154"/>
    </source>
</evidence>